<feature type="transmembrane region" description="Helical" evidence="3">
    <location>
        <begin position="254"/>
        <end position="274"/>
    </location>
</feature>
<keyword evidence="3" id="KW-1133">Transmembrane helix</keyword>
<dbReference type="PIRSF" id="PIRSF005690">
    <property type="entry name" value="GerBA"/>
    <property type="match status" value="1"/>
</dbReference>
<name>A0ABU3R607_9BACL</name>
<gene>
    <name evidence="4" type="ORF">RQP52_01320</name>
</gene>
<dbReference type="InterPro" id="IPR050768">
    <property type="entry name" value="UPF0353/GerABKA_families"/>
</dbReference>
<dbReference type="PANTHER" id="PTHR22550:SF5">
    <property type="entry name" value="LEUCINE ZIPPER PROTEIN 4"/>
    <property type="match status" value="1"/>
</dbReference>
<feature type="transmembrane region" description="Helical" evidence="3">
    <location>
        <begin position="294"/>
        <end position="321"/>
    </location>
</feature>
<dbReference type="Proteomes" id="UP001260980">
    <property type="component" value="Unassembled WGS sequence"/>
</dbReference>
<accession>A0ABU3R607</accession>
<evidence type="ECO:0000256" key="3">
    <source>
        <dbReference type="SAM" id="Phobius"/>
    </source>
</evidence>
<proteinExistence type="inferred from homology"/>
<feature type="transmembrane region" description="Helical" evidence="3">
    <location>
        <begin position="428"/>
        <end position="452"/>
    </location>
</feature>
<feature type="transmembrane region" description="Helical" evidence="3">
    <location>
        <begin position="396"/>
        <end position="416"/>
    </location>
</feature>
<dbReference type="InterPro" id="IPR004995">
    <property type="entry name" value="Spore_Ger"/>
</dbReference>
<keyword evidence="5" id="KW-1185">Reference proteome</keyword>
<evidence type="ECO:0000313" key="4">
    <source>
        <dbReference type="EMBL" id="MDU0199705.1"/>
    </source>
</evidence>
<comment type="similarity">
    <text evidence="1">Belongs to the GerABKA family.</text>
</comment>
<comment type="caution">
    <text evidence="4">The sequence shown here is derived from an EMBL/GenBank/DDBJ whole genome shotgun (WGS) entry which is preliminary data.</text>
</comment>
<dbReference type="Pfam" id="PF03323">
    <property type="entry name" value="GerA"/>
    <property type="match status" value="1"/>
</dbReference>
<dbReference type="EMBL" id="JAWCUD010000001">
    <property type="protein sequence ID" value="MDU0199705.1"/>
    <property type="molecule type" value="Genomic_DNA"/>
</dbReference>
<keyword evidence="2 3" id="KW-0472">Membrane</keyword>
<evidence type="ECO:0000256" key="1">
    <source>
        <dbReference type="ARBA" id="ARBA00005278"/>
    </source>
</evidence>
<keyword evidence="3" id="KW-0812">Transmembrane</keyword>
<evidence type="ECO:0000256" key="2">
    <source>
        <dbReference type="ARBA" id="ARBA00023136"/>
    </source>
</evidence>
<protein>
    <submittedName>
        <fullName evidence="4">Spore germination protein</fullName>
    </submittedName>
</protein>
<reference evidence="4 5" key="1">
    <citation type="submission" date="2023-10" db="EMBL/GenBank/DDBJ databases">
        <title>Paenibacillus strain PFR10 Genome sequencing and assembly.</title>
        <authorList>
            <person name="Kim I."/>
        </authorList>
    </citation>
    <scope>NUCLEOTIDE SEQUENCE [LARGE SCALE GENOMIC DNA]</scope>
    <source>
        <strain evidence="4 5">PFR10</strain>
    </source>
</reference>
<organism evidence="4 5">
    <name type="scientific">Paenibacillus violae</name>
    <dbReference type="NCBI Taxonomy" id="3077234"/>
    <lineage>
        <taxon>Bacteria</taxon>
        <taxon>Bacillati</taxon>
        <taxon>Bacillota</taxon>
        <taxon>Bacilli</taxon>
        <taxon>Bacillales</taxon>
        <taxon>Paenibacillaceae</taxon>
        <taxon>Paenibacillus</taxon>
    </lineage>
</organism>
<dbReference type="PANTHER" id="PTHR22550">
    <property type="entry name" value="SPORE GERMINATION PROTEIN"/>
    <property type="match status" value="1"/>
</dbReference>
<evidence type="ECO:0000313" key="5">
    <source>
        <dbReference type="Proteomes" id="UP001260980"/>
    </source>
</evidence>
<sequence>MHKNQQITKNTNKKEEWMACAMLNTKAEDIEQLLHLAKRSSDFTSSTIAFTEPPLTIHYYKTLIDEHLLQEQLLRAIESNAAGTEIQHLNDLKQLITIEGIQITDQIADIQTKLYQGHAIIQKNEHDTLCALVPLISKAGLRKNNDTDNEFSVVGPKVGFVEDLDINLHLLRSQFTVPNLIVKILTIGSLSNSRVAIVYIDGITNMDNVSIIEQRISSIDFEVVFDTAQLDQIISDNSLSPFPLFVSTERRDRVIYSLISGQVAVISDGSPYFITGPSTLYDFFISPEDYYLPWILGSFFRIIRIFGVVFSLFASSLYIAITTFHYEVIPKDLLQPLIFSRQNVPFSPVLEVLFLEITIEFLREAGARLPTKIGQTLGIVGGIIVGQAAVEAALTSNILIITVSLSALASFATPIYKMSNTIRFLRFPVIIMASYWGAIGMIFGICFILIHITRLTSLGSPYTVPLYPLRPKDLRDSFIRSSYQYTNKRQSYLKPETILRYIPKPRKKKTDWEQE</sequence>